<dbReference type="InterPro" id="IPR003012">
    <property type="entry name" value="Tet_transcr_reg_TetR"/>
</dbReference>
<organism evidence="7 8">
    <name type="scientific">Catenulispora pinistramenti</name>
    <dbReference type="NCBI Taxonomy" id="2705254"/>
    <lineage>
        <taxon>Bacteria</taxon>
        <taxon>Bacillati</taxon>
        <taxon>Actinomycetota</taxon>
        <taxon>Actinomycetes</taxon>
        <taxon>Catenulisporales</taxon>
        <taxon>Catenulisporaceae</taxon>
        <taxon>Catenulispora</taxon>
    </lineage>
</organism>
<evidence type="ECO:0000256" key="3">
    <source>
        <dbReference type="ARBA" id="ARBA00023125"/>
    </source>
</evidence>
<protein>
    <submittedName>
        <fullName evidence="7">TetR/AcrR family transcriptional regulator C-terminal domain-containing protein</fullName>
    </submittedName>
</protein>
<dbReference type="InterPro" id="IPR004111">
    <property type="entry name" value="Repressor_TetR_C"/>
</dbReference>
<keyword evidence="8" id="KW-1185">Reference proteome</keyword>
<dbReference type="InterPro" id="IPR036271">
    <property type="entry name" value="Tet_transcr_reg_TetR-rel_C_sf"/>
</dbReference>
<evidence type="ECO:0000256" key="2">
    <source>
        <dbReference type="ARBA" id="ARBA00023015"/>
    </source>
</evidence>
<dbReference type="Pfam" id="PF02909">
    <property type="entry name" value="TetR_C_1"/>
    <property type="match status" value="1"/>
</dbReference>
<dbReference type="InterPro" id="IPR001647">
    <property type="entry name" value="HTH_TetR"/>
</dbReference>
<evidence type="ECO:0000256" key="5">
    <source>
        <dbReference type="PROSITE-ProRule" id="PRU00335"/>
    </source>
</evidence>
<dbReference type="PANTHER" id="PTHR30055">
    <property type="entry name" value="HTH-TYPE TRANSCRIPTIONAL REGULATOR RUTR"/>
    <property type="match status" value="1"/>
</dbReference>
<evidence type="ECO:0000313" key="8">
    <source>
        <dbReference type="Proteomes" id="UP000730482"/>
    </source>
</evidence>
<evidence type="ECO:0000256" key="1">
    <source>
        <dbReference type="ARBA" id="ARBA00022491"/>
    </source>
</evidence>
<feature type="DNA-binding region" description="H-T-H motif" evidence="5">
    <location>
        <begin position="25"/>
        <end position="44"/>
    </location>
</feature>
<dbReference type="Pfam" id="PF00440">
    <property type="entry name" value="TetR_N"/>
    <property type="match status" value="1"/>
</dbReference>
<evidence type="ECO:0000313" key="7">
    <source>
        <dbReference type="EMBL" id="MBS2551960.1"/>
    </source>
</evidence>
<feature type="domain" description="HTH tetR-type" evidence="6">
    <location>
        <begin position="2"/>
        <end position="62"/>
    </location>
</feature>
<dbReference type="SUPFAM" id="SSF48498">
    <property type="entry name" value="Tetracyclin repressor-like, C-terminal domain"/>
    <property type="match status" value="1"/>
</dbReference>
<keyword evidence="3 5" id="KW-0238">DNA-binding</keyword>
<dbReference type="EMBL" id="JAAFYZ010000164">
    <property type="protein sequence ID" value="MBS2551960.1"/>
    <property type="molecule type" value="Genomic_DNA"/>
</dbReference>
<proteinExistence type="predicted"/>
<gene>
    <name evidence="7" type="ORF">KGQ19_34360</name>
</gene>
<dbReference type="PANTHER" id="PTHR30055:SF151">
    <property type="entry name" value="TRANSCRIPTIONAL REGULATORY PROTEIN"/>
    <property type="match status" value="1"/>
</dbReference>
<dbReference type="InterPro" id="IPR009057">
    <property type="entry name" value="Homeodomain-like_sf"/>
</dbReference>
<evidence type="ECO:0000256" key="4">
    <source>
        <dbReference type="ARBA" id="ARBA00023163"/>
    </source>
</evidence>
<dbReference type="PROSITE" id="PS50977">
    <property type="entry name" value="HTH_TETR_2"/>
    <property type="match status" value="1"/>
</dbReference>
<dbReference type="PRINTS" id="PR00400">
    <property type="entry name" value="TETREPRESSOR"/>
</dbReference>
<name>A0ABS5L0U8_9ACTN</name>
<dbReference type="SUPFAM" id="SSF46689">
    <property type="entry name" value="Homeodomain-like"/>
    <property type="match status" value="1"/>
</dbReference>
<accession>A0ABS5L0U8</accession>
<dbReference type="RefSeq" id="WP_212017097.1">
    <property type="nucleotide sequence ID" value="NZ_JAAFYZ010000164.1"/>
</dbReference>
<dbReference type="Proteomes" id="UP000730482">
    <property type="component" value="Unassembled WGS sequence"/>
</dbReference>
<reference evidence="7 8" key="1">
    <citation type="submission" date="2020-02" db="EMBL/GenBank/DDBJ databases">
        <title>Acidophilic actinobacteria isolated from forest soil.</title>
        <authorList>
            <person name="Golinska P."/>
        </authorList>
    </citation>
    <scope>NUCLEOTIDE SEQUENCE [LARGE SCALE GENOMIC DNA]</scope>
    <source>
        <strain evidence="7 8">NL8</strain>
    </source>
</reference>
<keyword evidence="1" id="KW-0678">Repressor</keyword>
<keyword evidence="2" id="KW-0805">Transcription regulation</keyword>
<dbReference type="InterPro" id="IPR050109">
    <property type="entry name" value="HTH-type_TetR-like_transc_reg"/>
</dbReference>
<dbReference type="Gene3D" id="1.10.10.60">
    <property type="entry name" value="Homeodomain-like"/>
    <property type="match status" value="1"/>
</dbReference>
<dbReference type="Gene3D" id="1.10.357.10">
    <property type="entry name" value="Tetracycline Repressor, domain 2"/>
    <property type="match status" value="1"/>
</dbReference>
<dbReference type="PRINTS" id="PR00455">
    <property type="entry name" value="HTHTETR"/>
</dbReference>
<keyword evidence="4" id="KW-0804">Transcription</keyword>
<evidence type="ECO:0000259" key="6">
    <source>
        <dbReference type="PROSITE" id="PS50977"/>
    </source>
</evidence>
<sequence length="179" mass="19038">MRLTPAVVLDAASTLLDEAGLDAFSTRKLATRLGVRVGALYWHYPSRQALLDAVAEQIVAEASAAPIPDGDWPEQAGAMIHALRDAMLAHADGARIIVEMDTPGPNAQAYIERLRGLLTAAGMDPATAENAADVLTSYLNGYTIEEQAHKAGQQRATTDRGFEFGLNVVLAGLRTIVAE</sequence>
<comment type="caution">
    <text evidence="7">The sequence shown here is derived from an EMBL/GenBank/DDBJ whole genome shotgun (WGS) entry which is preliminary data.</text>
</comment>